<name>A0A8X6HYU0_TRICU</name>
<protein>
    <submittedName>
        <fullName evidence="1">Uncharacterized protein</fullName>
    </submittedName>
</protein>
<dbReference type="EMBL" id="BMAO01030392">
    <property type="protein sequence ID" value="GFQ67740.1"/>
    <property type="molecule type" value="Genomic_DNA"/>
</dbReference>
<accession>A0A8X6HYU0</accession>
<dbReference type="Proteomes" id="UP000887116">
    <property type="component" value="Unassembled WGS sequence"/>
</dbReference>
<sequence length="113" mass="12818">MSGRGTGGSINSDNIIELESMSWADMEPPVETPEDCDMEERKLEEQACLHLSHLWSEARKKRNLLNYLRITVQSEPPCLTEAGIKDYQQDISRLDDELQTLLGEITLVNCPIN</sequence>
<comment type="caution">
    <text evidence="1">The sequence shown here is derived from an EMBL/GenBank/DDBJ whole genome shotgun (WGS) entry which is preliminary data.</text>
</comment>
<gene>
    <name evidence="1" type="ORF">TNCT_691281</name>
</gene>
<evidence type="ECO:0000313" key="2">
    <source>
        <dbReference type="Proteomes" id="UP000887116"/>
    </source>
</evidence>
<dbReference type="AlphaFoldDB" id="A0A8X6HYU0"/>
<keyword evidence="2" id="KW-1185">Reference proteome</keyword>
<organism evidence="1 2">
    <name type="scientific">Trichonephila clavata</name>
    <name type="common">Joro spider</name>
    <name type="synonym">Nephila clavata</name>
    <dbReference type="NCBI Taxonomy" id="2740835"/>
    <lineage>
        <taxon>Eukaryota</taxon>
        <taxon>Metazoa</taxon>
        <taxon>Ecdysozoa</taxon>
        <taxon>Arthropoda</taxon>
        <taxon>Chelicerata</taxon>
        <taxon>Arachnida</taxon>
        <taxon>Araneae</taxon>
        <taxon>Araneomorphae</taxon>
        <taxon>Entelegynae</taxon>
        <taxon>Araneoidea</taxon>
        <taxon>Nephilidae</taxon>
        <taxon>Trichonephila</taxon>
    </lineage>
</organism>
<reference evidence="1" key="1">
    <citation type="submission" date="2020-07" db="EMBL/GenBank/DDBJ databases">
        <title>Multicomponent nature underlies the extraordinary mechanical properties of spider dragline silk.</title>
        <authorList>
            <person name="Kono N."/>
            <person name="Nakamura H."/>
            <person name="Mori M."/>
            <person name="Yoshida Y."/>
            <person name="Ohtoshi R."/>
            <person name="Malay A.D."/>
            <person name="Moran D.A.P."/>
            <person name="Tomita M."/>
            <person name="Numata K."/>
            <person name="Arakawa K."/>
        </authorList>
    </citation>
    <scope>NUCLEOTIDE SEQUENCE</scope>
</reference>
<proteinExistence type="predicted"/>
<evidence type="ECO:0000313" key="1">
    <source>
        <dbReference type="EMBL" id="GFQ67740.1"/>
    </source>
</evidence>